<organism evidence="3 4">
    <name type="scientific">Sphingorhabdus lutea</name>
    <dbReference type="NCBI Taxonomy" id="1913578"/>
    <lineage>
        <taxon>Bacteria</taxon>
        <taxon>Pseudomonadati</taxon>
        <taxon>Pseudomonadota</taxon>
        <taxon>Alphaproteobacteria</taxon>
        <taxon>Sphingomonadales</taxon>
        <taxon>Sphingomonadaceae</taxon>
        <taxon>Sphingorhabdus</taxon>
    </lineage>
</organism>
<protein>
    <recommendedName>
        <fullName evidence="2">DUF4329 domain-containing protein</fullName>
    </recommendedName>
</protein>
<reference evidence="3 4" key="1">
    <citation type="submission" date="2016-11" db="EMBL/GenBank/DDBJ databases">
        <title>Sphingorhabdus sp. LPB0140, isolated from marine environment.</title>
        <authorList>
            <person name="Kim E."/>
            <person name="Yi H."/>
        </authorList>
    </citation>
    <scope>NUCLEOTIDE SEQUENCE [LARGE SCALE GENOMIC DNA]</scope>
    <source>
        <strain evidence="3 4">LPB0140</strain>
    </source>
</reference>
<evidence type="ECO:0000313" key="3">
    <source>
        <dbReference type="EMBL" id="APG61518.1"/>
    </source>
</evidence>
<dbReference type="EMBL" id="CP018154">
    <property type="protein sequence ID" value="APG61518.1"/>
    <property type="molecule type" value="Genomic_DNA"/>
</dbReference>
<dbReference type="NCBIfam" id="TIGR03696">
    <property type="entry name" value="Rhs_assc_core"/>
    <property type="match status" value="1"/>
</dbReference>
<gene>
    <name evidence="3" type="ORF">LPB140_00180</name>
</gene>
<dbReference type="Pfam" id="PF14220">
    <property type="entry name" value="DUF4329"/>
    <property type="match status" value="1"/>
</dbReference>
<evidence type="ECO:0000256" key="1">
    <source>
        <dbReference type="SAM" id="MobiDB-lite"/>
    </source>
</evidence>
<dbReference type="AlphaFoldDB" id="A0A1L3J8S1"/>
<evidence type="ECO:0000313" key="4">
    <source>
        <dbReference type="Proteomes" id="UP000242561"/>
    </source>
</evidence>
<dbReference type="Proteomes" id="UP000242561">
    <property type="component" value="Chromosome"/>
</dbReference>
<dbReference type="InterPro" id="IPR025479">
    <property type="entry name" value="DUF4329"/>
</dbReference>
<keyword evidence="4" id="KW-1185">Reference proteome</keyword>
<name>A0A1L3J8S1_9SPHN</name>
<feature type="domain" description="DUF4329" evidence="2">
    <location>
        <begin position="92"/>
        <end position="200"/>
    </location>
</feature>
<dbReference type="PANTHER" id="PTHR32305">
    <property type="match status" value="1"/>
</dbReference>
<proteinExistence type="predicted"/>
<dbReference type="PANTHER" id="PTHR32305:SF15">
    <property type="entry name" value="PROTEIN RHSA-RELATED"/>
    <property type="match status" value="1"/>
</dbReference>
<dbReference type="KEGG" id="sphl:LPB140_00180"/>
<dbReference type="InterPro" id="IPR022385">
    <property type="entry name" value="Rhs_assc_core"/>
</dbReference>
<feature type="region of interest" description="Disordered" evidence="1">
    <location>
        <begin position="214"/>
        <end position="243"/>
    </location>
</feature>
<accession>A0A1L3J8S1</accession>
<evidence type="ECO:0000259" key="2">
    <source>
        <dbReference type="Pfam" id="PF14220"/>
    </source>
</evidence>
<dbReference type="Gene3D" id="2.180.10.10">
    <property type="entry name" value="RHS repeat-associated core"/>
    <property type="match status" value="1"/>
</dbReference>
<sequence>MQAQAQNEKLRHKKLRPEIGLYVAALSPKERHARYHYKARIYSPTLGRFLQTDPIGYDDQMNLYAYVGNDPVNSVDPSGMKAGERYKTIRLAAMAALHDINNKSINENREYGGVIYKRLDGTFSYTSPQKGTIDGVTIKQTSPLFTKIVADYHAHGAETPEYDEENFSPTDINNSQNLGTIGYLATPSGSIKEFNPNKKDNIQTKNDERIAIIGNTKNQSAPEPLPPPESRPQEYCTPGHFCK</sequence>
<dbReference type="InterPro" id="IPR050708">
    <property type="entry name" value="T6SS_VgrG/RHS"/>
</dbReference>
<dbReference type="STRING" id="1913578.LPB140_00180"/>